<dbReference type="InterPro" id="IPR045851">
    <property type="entry name" value="AMP-bd_C_sf"/>
</dbReference>
<feature type="domain" description="AMP-dependent synthetase/ligase" evidence="3">
    <location>
        <begin position="24"/>
        <end position="379"/>
    </location>
</feature>
<evidence type="ECO:0000256" key="2">
    <source>
        <dbReference type="ARBA" id="ARBA00022598"/>
    </source>
</evidence>
<dbReference type="Proteomes" id="UP001519332">
    <property type="component" value="Unassembled WGS sequence"/>
</dbReference>
<accession>A0ABS4TPW5</accession>
<organism evidence="4 5">
    <name type="scientific">Kibdelosporangium banguiense</name>
    <dbReference type="NCBI Taxonomy" id="1365924"/>
    <lineage>
        <taxon>Bacteria</taxon>
        <taxon>Bacillati</taxon>
        <taxon>Actinomycetota</taxon>
        <taxon>Actinomycetes</taxon>
        <taxon>Pseudonocardiales</taxon>
        <taxon>Pseudonocardiaceae</taxon>
        <taxon>Kibdelosporangium</taxon>
    </lineage>
</organism>
<evidence type="ECO:0000256" key="1">
    <source>
        <dbReference type="ARBA" id="ARBA00006432"/>
    </source>
</evidence>
<dbReference type="Gene3D" id="3.30.300.30">
    <property type="match status" value="1"/>
</dbReference>
<dbReference type="SUPFAM" id="SSF56801">
    <property type="entry name" value="Acetyl-CoA synthetase-like"/>
    <property type="match status" value="1"/>
</dbReference>
<evidence type="ECO:0000313" key="4">
    <source>
        <dbReference type="EMBL" id="MBP2326447.1"/>
    </source>
</evidence>
<evidence type="ECO:0000259" key="3">
    <source>
        <dbReference type="Pfam" id="PF00501"/>
    </source>
</evidence>
<dbReference type="Pfam" id="PF00501">
    <property type="entry name" value="AMP-binding"/>
    <property type="match status" value="1"/>
</dbReference>
<keyword evidence="2 4" id="KW-0436">Ligase</keyword>
<protein>
    <submittedName>
        <fullName evidence="4">Acyl-CoA synthetase (AMP-forming)/AMP-acid ligase II</fullName>
    </submittedName>
</protein>
<dbReference type="RefSeq" id="WP_209643510.1">
    <property type="nucleotide sequence ID" value="NZ_JAGINW010000001.1"/>
</dbReference>
<dbReference type="EMBL" id="JAGINW010000001">
    <property type="protein sequence ID" value="MBP2326447.1"/>
    <property type="molecule type" value="Genomic_DNA"/>
</dbReference>
<name>A0ABS4TPW5_9PSEU</name>
<dbReference type="GO" id="GO:0016874">
    <property type="term" value="F:ligase activity"/>
    <property type="evidence" value="ECO:0007669"/>
    <property type="project" value="UniProtKB-KW"/>
</dbReference>
<dbReference type="InterPro" id="IPR000873">
    <property type="entry name" value="AMP-dep_synth/lig_dom"/>
</dbReference>
<proteinExistence type="inferred from homology"/>
<keyword evidence="5" id="KW-1185">Reference proteome</keyword>
<evidence type="ECO:0000313" key="5">
    <source>
        <dbReference type="Proteomes" id="UP001519332"/>
    </source>
</evidence>
<comment type="similarity">
    <text evidence="1">Belongs to the ATP-dependent AMP-binding enzyme family.</text>
</comment>
<dbReference type="Gene3D" id="3.40.50.12780">
    <property type="entry name" value="N-terminal domain of ligase-like"/>
    <property type="match status" value="1"/>
</dbReference>
<dbReference type="PANTHER" id="PTHR24096">
    <property type="entry name" value="LONG-CHAIN-FATTY-ACID--COA LIGASE"/>
    <property type="match status" value="1"/>
</dbReference>
<sequence length="495" mass="52524">MIYTSPVPDVHIPDVSLSDHVLAECARRPHGAALIDGVTGEVLTYSALDSGSRRAALGLLDVTAPGDVVALISHNEPAYAVALHAALRAGLPVAPINPRLTVDNLIRQLRTAGARVIITSVQAADNAIEAARRVGVDLVYVMGEADWCRPFGELLATQDSSLDVGIEPSTAVAILPHTTGAGGGSKCAVLTHRNLVANLQQHQAVAPVTEFDVFCASVPFCHMYGTTLVLNCGLLGGATVITLPRFELNRYLDVIQRYGVTRGHLAPPILVALANSTEMEHYDLSSVRQATSAAAPIDPDVVRVVEERLGCPIRQGYGATEASPATHVAFDNEFMTVPAGAVGRPLPNTACRIVDLRTGADADAGELWVRGPQVMRGYLGEHALADGWFRTGDLVRVDAQGMFWIVGRLAGPAEYADDRARLTGLLRAHPRVVDATVIGMPGSGGEQLPHALVVANGGVDARCLLDWIRRQGARLCSVEFVDWLPGRVAMKSVAT</sequence>
<gene>
    <name evidence="4" type="ORF">JOF56_006832</name>
</gene>
<reference evidence="4 5" key="1">
    <citation type="submission" date="2021-03" db="EMBL/GenBank/DDBJ databases">
        <title>Sequencing the genomes of 1000 actinobacteria strains.</title>
        <authorList>
            <person name="Klenk H.-P."/>
        </authorList>
    </citation>
    <scope>NUCLEOTIDE SEQUENCE [LARGE SCALE GENOMIC DNA]</scope>
    <source>
        <strain evidence="4 5">DSM 46670</strain>
    </source>
</reference>
<dbReference type="PANTHER" id="PTHR24096:SF149">
    <property type="entry name" value="AMP-BINDING DOMAIN-CONTAINING PROTEIN-RELATED"/>
    <property type="match status" value="1"/>
</dbReference>
<dbReference type="InterPro" id="IPR042099">
    <property type="entry name" value="ANL_N_sf"/>
</dbReference>
<comment type="caution">
    <text evidence="4">The sequence shown here is derived from an EMBL/GenBank/DDBJ whole genome shotgun (WGS) entry which is preliminary data.</text>
</comment>